<dbReference type="AlphaFoldDB" id="A0A326UH47"/>
<evidence type="ECO:0000313" key="1">
    <source>
        <dbReference type="EMBL" id="PZW27065.1"/>
    </source>
</evidence>
<dbReference type="OrthoDB" id="9796999at2"/>
<dbReference type="EMBL" id="QKUF01000013">
    <property type="protein sequence ID" value="PZW27065.1"/>
    <property type="molecule type" value="Genomic_DNA"/>
</dbReference>
<evidence type="ECO:0000313" key="2">
    <source>
        <dbReference type="Proteomes" id="UP000248806"/>
    </source>
</evidence>
<keyword evidence="2" id="KW-1185">Reference proteome</keyword>
<dbReference type="Pfam" id="PF13376">
    <property type="entry name" value="OmdA"/>
    <property type="match status" value="1"/>
</dbReference>
<accession>A0A326UH47</accession>
<comment type="caution">
    <text evidence="1">The sequence shown here is derived from an EMBL/GenBank/DDBJ whole genome shotgun (WGS) entry which is preliminary data.</text>
</comment>
<proteinExistence type="predicted"/>
<name>A0A326UH47_THEHA</name>
<sequence>MSSRTDSPDKTLSYPIITCETQHDWKMWLEKHHHAVKGVWLKLAKKSTGIPSVTREEALDEALCYGWIDGQAKPYDACYWLQKFTPRTRRSTWSKRNRDKVEAFQAAGRMQPEGIRQVELAKADGRWQAAYDRPSEATVPEDFQRELDKNPQALDFFSTLNSRNRYAILFRIQTAKKAETRAARIRTYVDLLARNEKLYP</sequence>
<protein>
    <submittedName>
        <fullName evidence="1">Uncharacterized protein YdeI (YjbR/CyaY-like superfamily)</fullName>
    </submittedName>
</protein>
<dbReference type="Proteomes" id="UP000248806">
    <property type="component" value="Unassembled WGS sequence"/>
</dbReference>
<dbReference type="RefSeq" id="WP_111323990.1">
    <property type="nucleotide sequence ID" value="NZ_BIFX01000002.1"/>
</dbReference>
<reference evidence="1 2" key="1">
    <citation type="submission" date="2018-06" db="EMBL/GenBank/DDBJ databases">
        <title>Genomic Encyclopedia of Archaeal and Bacterial Type Strains, Phase II (KMG-II): from individual species to whole genera.</title>
        <authorList>
            <person name="Goeker M."/>
        </authorList>
    </citation>
    <scope>NUCLEOTIDE SEQUENCE [LARGE SCALE GENOMIC DNA]</scope>
    <source>
        <strain evidence="1 2">ATCC BAA-1881</strain>
    </source>
</reference>
<organism evidence="1 2">
    <name type="scientific">Thermosporothrix hazakensis</name>
    <dbReference type="NCBI Taxonomy" id="644383"/>
    <lineage>
        <taxon>Bacteria</taxon>
        <taxon>Bacillati</taxon>
        <taxon>Chloroflexota</taxon>
        <taxon>Ktedonobacteria</taxon>
        <taxon>Ktedonobacterales</taxon>
        <taxon>Thermosporotrichaceae</taxon>
        <taxon>Thermosporothrix</taxon>
    </lineage>
</organism>
<gene>
    <name evidence="1" type="ORF">EI42_03628</name>
</gene>